<protein>
    <recommendedName>
        <fullName evidence="4">F-box domain-containing protein</fullName>
    </recommendedName>
</protein>
<keyword evidence="1" id="KW-0175">Coiled coil</keyword>
<dbReference type="AlphaFoldDB" id="A0AAD7HVJ1"/>
<dbReference type="InterPro" id="IPR032675">
    <property type="entry name" value="LRR_dom_sf"/>
</dbReference>
<dbReference type="Gene3D" id="3.80.10.10">
    <property type="entry name" value="Ribonuclease Inhibitor"/>
    <property type="match status" value="1"/>
</dbReference>
<evidence type="ECO:0000313" key="2">
    <source>
        <dbReference type="EMBL" id="KAJ7728293.1"/>
    </source>
</evidence>
<keyword evidence="3" id="KW-1185">Reference proteome</keyword>
<comment type="caution">
    <text evidence="2">The sequence shown here is derived from an EMBL/GenBank/DDBJ whole genome shotgun (WGS) entry which is preliminary data.</text>
</comment>
<evidence type="ECO:0000313" key="3">
    <source>
        <dbReference type="Proteomes" id="UP001215280"/>
    </source>
</evidence>
<gene>
    <name evidence="2" type="ORF">DFH07DRAFT_851234</name>
</gene>
<reference evidence="2" key="1">
    <citation type="submission" date="2023-03" db="EMBL/GenBank/DDBJ databases">
        <title>Massive genome expansion in bonnet fungi (Mycena s.s.) driven by repeated elements and novel gene families across ecological guilds.</title>
        <authorList>
            <consortium name="Lawrence Berkeley National Laboratory"/>
            <person name="Harder C.B."/>
            <person name="Miyauchi S."/>
            <person name="Viragh M."/>
            <person name="Kuo A."/>
            <person name="Thoen E."/>
            <person name="Andreopoulos B."/>
            <person name="Lu D."/>
            <person name="Skrede I."/>
            <person name="Drula E."/>
            <person name="Henrissat B."/>
            <person name="Morin E."/>
            <person name="Kohler A."/>
            <person name="Barry K."/>
            <person name="LaButti K."/>
            <person name="Morin E."/>
            <person name="Salamov A."/>
            <person name="Lipzen A."/>
            <person name="Mereny Z."/>
            <person name="Hegedus B."/>
            <person name="Baldrian P."/>
            <person name="Stursova M."/>
            <person name="Weitz H."/>
            <person name="Taylor A."/>
            <person name="Grigoriev I.V."/>
            <person name="Nagy L.G."/>
            <person name="Martin F."/>
            <person name="Kauserud H."/>
        </authorList>
    </citation>
    <scope>NUCLEOTIDE SEQUENCE</scope>
    <source>
        <strain evidence="2">CBHHK188m</strain>
    </source>
</reference>
<accession>A0AAD7HVJ1</accession>
<feature type="coiled-coil region" evidence="1">
    <location>
        <begin position="41"/>
        <end position="75"/>
    </location>
</feature>
<name>A0AAD7HVJ1_9AGAR</name>
<dbReference type="EMBL" id="JARJLG010000206">
    <property type="protein sequence ID" value="KAJ7728293.1"/>
    <property type="molecule type" value="Genomic_DNA"/>
</dbReference>
<evidence type="ECO:0008006" key="4">
    <source>
        <dbReference type="Google" id="ProtNLM"/>
    </source>
</evidence>
<evidence type="ECO:0000256" key="1">
    <source>
        <dbReference type="SAM" id="Coils"/>
    </source>
</evidence>
<organism evidence="2 3">
    <name type="scientific">Mycena maculata</name>
    <dbReference type="NCBI Taxonomy" id="230809"/>
    <lineage>
        <taxon>Eukaryota</taxon>
        <taxon>Fungi</taxon>
        <taxon>Dikarya</taxon>
        <taxon>Basidiomycota</taxon>
        <taxon>Agaricomycotina</taxon>
        <taxon>Agaricomycetes</taxon>
        <taxon>Agaricomycetidae</taxon>
        <taxon>Agaricales</taxon>
        <taxon>Marasmiineae</taxon>
        <taxon>Mycenaceae</taxon>
        <taxon>Mycena</taxon>
    </lineage>
</organism>
<sequence>MTSNVCSNCALPTSFEADLFSSDVPSQHLLRTNEHPTDAEVTDLQQTIEDSRNRIIQLDRAIAALQSTIDKHRRTRQMASDHIRKSTLILSVSRRLPTDILAEIFNWTVPDEPRKRPTDRSPWVLGRICSRWRSISVSLPELWTNIDRKIPLAMVKAHLDRSIPHPLTVELGYSDTGSVELLVTCSSRWEAADVEMRGFMGPALTAIHGRLPALRRLKYNDNRGFQSFGAFAVAPALRHVVLSGRASLELPWAQLERLNLKLSDSAGLAQLRLAQSLVELTVTGRPYGQTLTGTMELPRLRTLLVKDGGLLQYLTLPALEDMYVSMDVSPIPALIARSNCPLKRFTTDVPCLSVDIIPILEHAPALVHLRVTAISDILLLARLTIPADFSPYLRPIVPALRELAVSNVADAAAGAQVVAMMESRRNCPACPELALCILDWAKSNLNLHTLEMLAVLRQGGFAVEFLAGAHSMDRYRSWRLSYP</sequence>
<dbReference type="Proteomes" id="UP001215280">
    <property type="component" value="Unassembled WGS sequence"/>
</dbReference>
<proteinExistence type="predicted"/>